<dbReference type="EMBL" id="BPVZ01000061">
    <property type="protein sequence ID" value="GKV23006.1"/>
    <property type="molecule type" value="Genomic_DNA"/>
</dbReference>
<sequence length="110" mass="12310">MGQNPHPWDPSYGMKILLVIFLFLNHLLILNLLLTDANGVNPSRAHLPAVSQLTSFLSANQLTTGILLIPLYTERSGLGQLQGIHLHVLQLKALLLKESQTFLIYRDKEV</sequence>
<gene>
    <name evidence="2" type="ORF">SLEP1_g32799</name>
</gene>
<organism evidence="2 3">
    <name type="scientific">Rubroshorea leprosula</name>
    <dbReference type="NCBI Taxonomy" id="152421"/>
    <lineage>
        <taxon>Eukaryota</taxon>
        <taxon>Viridiplantae</taxon>
        <taxon>Streptophyta</taxon>
        <taxon>Embryophyta</taxon>
        <taxon>Tracheophyta</taxon>
        <taxon>Spermatophyta</taxon>
        <taxon>Magnoliopsida</taxon>
        <taxon>eudicotyledons</taxon>
        <taxon>Gunneridae</taxon>
        <taxon>Pentapetalae</taxon>
        <taxon>rosids</taxon>
        <taxon>malvids</taxon>
        <taxon>Malvales</taxon>
        <taxon>Dipterocarpaceae</taxon>
        <taxon>Rubroshorea</taxon>
    </lineage>
</organism>
<evidence type="ECO:0000313" key="2">
    <source>
        <dbReference type="EMBL" id="GKV23006.1"/>
    </source>
</evidence>
<dbReference type="Proteomes" id="UP001054252">
    <property type="component" value="Unassembled WGS sequence"/>
</dbReference>
<keyword evidence="1" id="KW-0812">Transmembrane</keyword>
<protein>
    <submittedName>
        <fullName evidence="2">Uncharacterized protein</fullName>
    </submittedName>
</protein>
<accession>A0AAV5KEI7</accession>
<name>A0AAV5KEI7_9ROSI</name>
<comment type="caution">
    <text evidence="2">The sequence shown here is derived from an EMBL/GenBank/DDBJ whole genome shotgun (WGS) entry which is preliminary data.</text>
</comment>
<evidence type="ECO:0000313" key="3">
    <source>
        <dbReference type="Proteomes" id="UP001054252"/>
    </source>
</evidence>
<keyword evidence="3" id="KW-1185">Reference proteome</keyword>
<dbReference type="AlphaFoldDB" id="A0AAV5KEI7"/>
<evidence type="ECO:0000256" key="1">
    <source>
        <dbReference type="SAM" id="Phobius"/>
    </source>
</evidence>
<feature type="transmembrane region" description="Helical" evidence="1">
    <location>
        <begin position="12"/>
        <end position="34"/>
    </location>
</feature>
<keyword evidence="1" id="KW-0472">Membrane</keyword>
<keyword evidence="1" id="KW-1133">Transmembrane helix</keyword>
<reference evidence="2 3" key="1">
    <citation type="journal article" date="2021" name="Commun. Biol.">
        <title>The genome of Shorea leprosula (Dipterocarpaceae) highlights the ecological relevance of drought in aseasonal tropical rainforests.</title>
        <authorList>
            <person name="Ng K.K.S."/>
            <person name="Kobayashi M.J."/>
            <person name="Fawcett J.A."/>
            <person name="Hatakeyama M."/>
            <person name="Paape T."/>
            <person name="Ng C.H."/>
            <person name="Ang C.C."/>
            <person name="Tnah L.H."/>
            <person name="Lee C.T."/>
            <person name="Nishiyama T."/>
            <person name="Sese J."/>
            <person name="O'Brien M.J."/>
            <person name="Copetti D."/>
            <person name="Mohd Noor M.I."/>
            <person name="Ong R.C."/>
            <person name="Putra M."/>
            <person name="Sireger I.Z."/>
            <person name="Indrioko S."/>
            <person name="Kosugi Y."/>
            <person name="Izuno A."/>
            <person name="Isagi Y."/>
            <person name="Lee S.L."/>
            <person name="Shimizu K.K."/>
        </authorList>
    </citation>
    <scope>NUCLEOTIDE SEQUENCE [LARGE SCALE GENOMIC DNA]</scope>
    <source>
        <strain evidence="2">214</strain>
    </source>
</reference>
<proteinExistence type="predicted"/>